<feature type="compositionally biased region" description="Basic and acidic residues" evidence="1">
    <location>
        <begin position="475"/>
        <end position="484"/>
    </location>
</feature>
<feature type="compositionally biased region" description="Polar residues" evidence="1">
    <location>
        <begin position="250"/>
        <end position="273"/>
    </location>
</feature>
<feature type="region of interest" description="Disordered" evidence="1">
    <location>
        <begin position="456"/>
        <end position="484"/>
    </location>
</feature>
<feature type="compositionally biased region" description="Low complexity" evidence="1">
    <location>
        <begin position="207"/>
        <end position="227"/>
    </location>
</feature>
<keyword evidence="3" id="KW-1185">Reference proteome</keyword>
<feature type="region of interest" description="Disordered" evidence="1">
    <location>
        <begin position="248"/>
        <end position="396"/>
    </location>
</feature>
<evidence type="ECO:0000313" key="3">
    <source>
        <dbReference type="Proteomes" id="UP000267821"/>
    </source>
</evidence>
<dbReference type="OrthoDB" id="10651178at2759"/>
<feature type="compositionally biased region" description="Polar residues" evidence="1">
    <location>
        <begin position="371"/>
        <end position="395"/>
    </location>
</feature>
<gene>
    <name evidence="2" type="ORF">L211DRAFT_846146</name>
</gene>
<sequence length="484" mass="53240">MNDLKLCRDTTRLLPEHSEDESSVVWLAQESSGSFTPDNSSEWEDEEPEDEPRLGYHYVPGLPPPMQLSSRVPMVKGKAKSITIDSREKKKADEVVSTATLGNAACWLIVLKSTTFEIYKPPLDARQPLPETIKQIGLQTEKTASTSSAAILREEVQRLAVANPSMVSTMQSKATKQLGKRRIEGGTKPQSVLANPAQEKASSVKMAQTTATQPKQTQTATQTKQTHTAAQMKLTQFATQTKQTLTATQMKQPQTATQMKQTQPATQLKQTQPATQLKQTQIATQTKQTEPATQPKQTQPASRSLELQFKPGSTGTSTIFAAPAAANAPFGNQPNQQPTPAPQAQTPTPSPMWHFTGRSGGPPTPNPPPKTQHSQQAPAPIPATSNGGQSSGSNYTDDEFLHNYATYRYANMQAMTEYIERSLLHSCNRRECFRPGIQADGTFKFYRPPPTLTFTRPYGPGLAEGATPRRRRQEGRKIKESYYD</sequence>
<feature type="compositionally biased region" description="Polar residues" evidence="1">
    <location>
        <begin position="29"/>
        <end position="40"/>
    </location>
</feature>
<name>A0A3N4M0F0_9PEZI</name>
<dbReference type="EMBL" id="ML121531">
    <property type="protein sequence ID" value="RPB27319.1"/>
    <property type="molecule type" value="Genomic_DNA"/>
</dbReference>
<evidence type="ECO:0000313" key="2">
    <source>
        <dbReference type="EMBL" id="RPB27319.1"/>
    </source>
</evidence>
<feature type="compositionally biased region" description="Low complexity" evidence="1">
    <location>
        <begin position="320"/>
        <end position="347"/>
    </location>
</feature>
<evidence type="ECO:0000256" key="1">
    <source>
        <dbReference type="SAM" id="MobiDB-lite"/>
    </source>
</evidence>
<feature type="region of interest" description="Disordered" evidence="1">
    <location>
        <begin position="167"/>
        <end position="227"/>
    </location>
</feature>
<dbReference type="AlphaFoldDB" id="A0A3N4M0F0"/>
<feature type="region of interest" description="Disordered" evidence="1">
    <location>
        <begin position="28"/>
        <end position="52"/>
    </location>
</feature>
<feature type="compositionally biased region" description="Acidic residues" evidence="1">
    <location>
        <begin position="41"/>
        <end position="50"/>
    </location>
</feature>
<protein>
    <submittedName>
        <fullName evidence="2">Uncharacterized protein</fullName>
    </submittedName>
</protein>
<feature type="compositionally biased region" description="Low complexity" evidence="1">
    <location>
        <begin position="274"/>
        <end position="289"/>
    </location>
</feature>
<reference evidence="2 3" key="1">
    <citation type="journal article" date="2018" name="Nat. Ecol. Evol.">
        <title>Pezizomycetes genomes reveal the molecular basis of ectomycorrhizal truffle lifestyle.</title>
        <authorList>
            <person name="Murat C."/>
            <person name="Payen T."/>
            <person name="Noel B."/>
            <person name="Kuo A."/>
            <person name="Morin E."/>
            <person name="Chen J."/>
            <person name="Kohler A."/>
            <person name="Krizsan K."/>
            <person name="Balestrini R."/>
            <person name="Da Silva C."/>
            <person name="Montanini B."/>
            <person name="Hainaut M."/>
            <person name="Levati E."/>
            <person name="Barry K.W."/>
            <person name="Belfiori B."/>
            <person name="Cichocki N."/>
            <person name="Clum A."/>
            <person name="Dockter R.B."/>
            <person name="Fauchery L."/>
            <person name="Guy J."/>
            <person name="Iotti M."/>
            <person name="Le Tacon F."/>
            <person name="Lindquist E.A."/>
            <person name="Lipzen A."/>
            <person name="Malagnac F."/>
            <person name="Mello A."/>
            <person name="Molinier V."/>
            <person name="Miyauchi S."/>
            <person name="Poulain J."/>
            <person name="Riccioni C."/>
            <person name="Rubini A."/>
            <person name="Sitrit Y."/>
            <person name="Splivallo R."/>
            <person name="Traeger S."/>
            <person name="Wang M."/>
            <person name="Zifcakova L."/>
            <person name="Wipf D."/>
            <person name="Zambonelli A."/>
            <person name="Paolocci F."/>
            <person name="Nowrousian M."/>
            <person name="Ottonello S."/>
            <person name="Baldrian P."/>
            <person name="Spatafora J.W."/>
            <person name="Henrissat B."/>
            <person name="Nagy L.G."/>
            <person name="Aury J.M."/>
            <person name="Wincker P."/>
            <person name="Grigoriev I.V."/>
            <person name="Bonfante P."/>
            <person name="Martin F.M."/>
        </authorList>
    </citation>
    <scope>NUCLEOTIDE SEQUENCE [LARGE SCALE GENOMIC DNA]</scope>
    <source>
        <strain evidence="2 3">ATCC MYA-4762</strain>
    </source>
</reference>
<feature type="compositionally biased region" description="Polar residues" evidence="1">
    <location>
        <begin position="290"/>
        <end position="302"/>
    </location>
</feature>
<accession>A0A3N4M0F0</accession>
<dbReference type="Proteomes" id="UP000267821">
    <property type="component" value="Unassembled WGS sequence"/>
</dbReference>
<organism evidence="2 3">
    <name type="scientific">Terfezia boudieri ATCC MYA-4762</name>
    <dbReference type="NCBI Taxonomy" id="1051890"/>
    <lineage>
        <taxon>Eukaryota</taxon>
        <taxon>Fungi</taxon>
        <taxon>Dikarya</taxon>
        <taxon>Ascomycota</taxon>
        <taxon>Pezizomycotina</taxon>
        <taxon>Pezizomycetes</taxon>
        <taxon>Pezizales</taxon>
        <taxon>Pezizaceae</taxon>
        <taxon>Terfezia</taxon>
    </lineage>
</organism>
<dbReference type="InParanoid" id="A0A3N4M0F0"/>
<proteinExistence type="predicted"/>